<dbReference type="InterPro" id="IPR032675">
    <property type="entry name" value="LRR_dom_sf"/>
</dbReference>
<proteinExistence type="predicted"/>
<dbReference type="Proteomes" id="UP001194696">
    <property type="component" value="Unassembled WGS sequence"/>
</dbReference>
<comment type="caution">
    <text evidence="1">The sequence shown here is derived from an EMBL/GenBank/DDBJ whole genome shotgun (WGS) entry which is preliminary data.</text>
</comment>
<evidence type="ECO:0000313" key="2">
    <source>
        <dbReference type="Proteomes" id="UP001194696"/>
    </source>
</evidence>
<gene>
    <name evidence="1" type="ORF">BGZ96_006404</name>
</gene>
<dbReference type="EMBL" id="JAAAIM010000031">
    <property type="protein sequence ID" value="KAG0297448.1"/>
    <property type="molecule type" value="Genomic_DNA"/>
</dbReference>
<sequence>MWKGVQRFRYEQTVELLAVHKNKDTGEFYSCLDDIKTTFPDALRFRVDGVVLNFMRDGNEHMYTPRRIAHYPDDIIDVVCTTSTTSPFPPPPSYISGKSIPNDESADHLFPPSDSMDLPIQTLSIQPNIEPTTTTVASLEDVNLLVHPNPMAHAMQHLQAVLREQAASMDRELQMIKEQAEARDREERIIRNQQQMIDRLIINQQRIEAILVQNYELHEYPIPRMFVILPDPYKRWDPRNSLAERFRLYFLCECDYHSKDDVETTTTPIPVKNSLHLAKHEGYELSRPLEFFDHYGRYVLGMLQILKQCLAVATAVSPVAALTDLKDTMGGLKLISESTVEAVNMSIDFLQQRLGDKQGANSVNRTNAYTQEEDMFSDLAALDGSDLRQLDTFLRNTNADKVLGNLYRITLETGQVKWVCLDHYRQVHRDTAMSSFLESVEANGGTFDPQLSRVTILFKSSTSTKDFFTRLSKQASYVKSLRVTLDWSFSSADLAMLVNKIAQSNVDDLDLDLQNDDRPLSIISLIRFDKGRYHSLLGLLSNTKIKGLTLSNVAFIGPRTSKLPAIHRASLLQNLHYQGKIYSVDDSRLANIISHCPNLVDLRLGSQAFDSEGVPKVDKAIGSLSKLKVLHRYKLYPSSTRSIYAPPSIGRSPYGSVALQELVEVGLFYYCETPLLEAAIQRSSSTLEVLLLDFYRTPAGYVDLISPCKMLPSPSHVGNPSLFSNLTRLGLYVGLHPNSLILMASILPRLTLVQFGVDVRTSSLLAHVNPNPLKSLSVRSMAEDYNIGHFCRAIRLSSSLESLELGSIPITPDLLEVLKAIPLQRLDLDGMSDSSLLEVLTNLDVSQLQVLTLSRCKFAGVSDQVFTTRFTEFLNGFVLHLKVTRESVDCITIIKTSERWQAM</sequence>
<reference evidence="1 2" key="1">
    <citation type="journal article" date="2020" name="Fungal Divers.">
        <title>Resolving the Mortierellaceae phylogeny through synthesis of multi-gene phylogenetics and phylogenomics.</title>
        <authorList>
            <person name="Vandepol N."/>
            <person name="Liber J."/>
            <person name="Desiro A."/>
            <person name="Na H."/>
            <person name="Kennedy M."/>
            <person name="Barry K."/>
            <person name="Grigoriev I.V."/>
            <person name="Miller A.N."/>
            <person name="O'Donnell K."/>
            <person name="Stajich J.E."/>
            <person name="Bonito G."/>
        </authorList>
    </citation>
    <scope>NUCLEOTIDE SEQUENCE [LARGE SCALE GENOMIC DNA]</scope>
    <source>
        <strain evidence="1 2">AD045</strain>
    </source>
</reference>
<dbReference type="SUPFAM" id="SSF52047">
    <property type="entry name" value="RNI-like"/>
    <property type="match status" value="1"/>
</dbReference>
<organism evidence="1 2">
    <name type="scientific">Linnemannia gamsii</name>
    <dbReference type="NCBI Taxonomy" id="64522"/>
    <lineage>
        <taxon>Eukaryota</taxon>
        <taxon>Fungi</taxon>
        <taxon>Fungi incertae sedis</taxon>
        <taxon>Mucoromycota</taxon>
        <taxon>Mortierellomycotina</taxon>
        <taxon>Mortierellomycetes</taxon>
        <taxon>Mortierellales</taxon>
        <taxon>Mortierellaceae</taxon>
        <taxon>Linnemannia</taxon>
    </lineage>
</organism>
<evidence type="ECO:0000313" key="1">
    <source>
        <dbReference type="EMBL" id="KAG0297448.1"/>
    </source>
</evidence>
<keyword evidence="2" id="KW-1185">Reference proteome</keyword>
<protein>
    <recommendedName>
        <fullName evidence="3">RNI-like protein</fullName>
    </recommendedName>
</protein>
<dbReference type="Gene3D" id="3.80.10.10">
    <property type="entry name" value="Ribonuclease Inhibitor"/>
    <property type="match status" value="1"/>
</dbReference>
<evidence type="ECO:0008006" key="3">
    <source>
        <dbReference type="Google" id="ProtNLM"/>
    </source>
</evidence>
<name>A0ABQ7KEF9_9FUNG</name>
<accession>A0ABQ7KEF9</accession>